<sequence>EPRQQLVGEPARLPGVALGHGPLRRPRSHPPGPSLHRPGNGHRRRPGSPHVSDPAPARARAGRHVHHPHGPEPGSVRHLHRNPRPGSRRSLRRGGADLVRAPPDRPQHHRRAPAGGSGHRRVGAGHGPGRHPAAPTGGAAARVAGHHHGYPGVHARAHRHRGDRRLHQRTRPGQPDLLRSGAHRRRQRAQRGARGHPGHRHPGHPVRPLLRGRLPADDSQGDPM</sequence>
<reference evidence="2" key="1">
    <citation type="submission" date="2020-02" db="EMBL/GenBank/DDBJ databases">
        <authorList>
            <person name="Meier V. D."/>
        </authorList>
    </citation>
    <scope>NUCLEOTIDE SEQUENCE</scope>
    <source>
        <strain evidence="2">AVDCRST_MAG34</strain>
    </source>
</reference>
<evidence type="ECO:0000256" key="1">
    <source>
        <dbReference type="SAM" id="MobiDB-lite"/>
    </source>
</evidence>
<feature type="compositionally biased region" description="Low complexity" evidence="1">
    <location>
        <begin position="130"/>
        <end position="143"/>
    </location>
</feature>
<feature type="non-terminal residue" evidence="2">
    <location>
        <position position="1"/>
    </location>
</feature>
<feature type="compositionally biased region" description="Basic residues" evidence="1">
    <location>
        <begin position="181"/>
        <end position="204"/>
    </location>
</feature>
<protein>
    <submittedName>
        <fullName evidence="2">ABC transporter, permease protein (Cluster 13, osmolytes)</fullName>
    </submittedName>
</protein>
<proteinExistence type="predicted"/>
<feature type="compositionally biased region" description="Basic residues" evidence="1">
    <location>
        <begin position="144"/>
        <end position="170"/>
    </location>
</feature>
<feature type="compositionally biased region" description="Basic residues" evidence="1">
    <location>
        <begin position="77"/>
        <end position="92"/>
    </location>
</feature>
<accession>A0A6J4MG80</accession>
<gene>
    <name evidence="2" type="ORF">AVDCRST_MAG34-2321</name>
</gene>
<evidence type="ECO:0000313" key="2">
    <source>
        <dbReference type="EMBL" id="CAA9359175.1"/>
    </source>
</evidence>
<dbReference type="AlphaFoldDB" id="A0A6J4MG80"/>
<feature type="region of interest" description="Disordered" evidence="1">
    <location>
        <begin position="1"/>
        <end position="224"/>
    </location>
</feature>
<name>A0A6J4MG80_9ACTN</name>
<organism evidence="2">
    <name type="scientific">uncultured Nocardioidaceae bacterium</name>
    <dbReference type="NCBI Taxonomy" id="253824"/>
    <lineage>
        <taxon>Bacteria</taxon>
        <taxon>Bacillati</taxon>
        <taxon>Actinomycetota</taxon>
        <taxon>Actinomycetes</taxon>
        <taxon>Propionibacteriales</taxon>
        <taxon>Nocardioidaceae</taxon>
        <taxon>environmental samples</taxon>
    </lineage>
</organism>
<dbReference type="EMBL" id="CADCUI010000062">
    <property type="protein sequence ID" value="CAA9359175.1"/>
    <property type="molecule type" value="Genomic_DNA"/>
</dbReference>
<feature type="compositionally biased region" description="Basic residues" evidence="1">
    <location>
        <begin position="107"/>
        <end position="123"/>
    </location>
</feature>
<feature type="non-terminal residue" evidence="2">
    <location>
        <position position="224"/>
    </location>
</feature>